<proteinExistence type="predicted"/>
<dbReference type="PANTHER" id="PTHR32044:SF18">
    <property type="entry name" value="GLUCOMANNAN 4-BETA-MANNOSYLTRANSFERASE 6-RELATED"/>
    <property type="match status" value="1"/>
</dbReference>
<evidence type="ECO:0000256" key="7">
    <source>
        <dbReference type="ARBA" id="ARBA00023136"/>
    </source>
</evidence>
<evidence type="ECO:0000256" key="1">
    <source>
        <dbReference type="ARBA" id="ARBA00004653"/>
    </source>
</evidence>
<evidence type="ECO:0000256" key="6">
    <source>
        <dbReference type="ARBA" id="ARBA00023034"/>
    </source>
</evidence>
<dbReference type="Pfam" id="PF00535">
    <property type="entry name" value="Glycos_transf_2"/>
    <property type="match status" value="1"/>
</dbReference>
<dbReference type="EnsemblPlants" id="AET3Gv21124600.6">
    <property type="protein sequence ID" value="AET3Gv21124600.6"/>
    <property type="gene ID" value="AET3Gv21124600"/>
</dbReference>
<dbReference type="PANTHER" id="PTHR32044">
    <property type="entry name" value="GLUCOMANNAN 4-BETA-MANNOSYLTRANSFERASE 9"/>
    <property type="match status" value="1"/>
</dbReference>
<keyword evidence="2" id="KW-0328">Glycosyltransferase</keyword>
<sequence length="355" mass="39109">RRVEVQPCNKVAYTHQADYPGESMHHAGGHRLAAMLAGAGEAFASAADRLTASFPPAVAAFLRLLLRAWGALSVPLLRGAVMLCMAMSVMVLAEKVLLGTASAAAKLLSRRRRPGRRDVPVEPDVEAGGGGGSSACFPMVLVQIPMYNEREVYQLSIGAACRLTWPAERLIVQVLDDSTDAAIKELVREECERWAGSGVDVRYEARTDRAGHKAGNLTEGMRHAYARGCEFVAIFDADFQPSPDFLARTVPLLLRDPGLALVQARWEFGTSNYVCTARWSWWLLRLRRSNFELLFVITVRSERRRVSTDEDAGDVHGLPFQGGAASWVLTLQLLWLQWKCWSMETASHCGIGRLG</sequence>
<keyword evidence="8" id="KW-0961">Cell wall biogenesis/degradation</keyword>
<evidence type="ECO:0000313" key="10">
    <source>
        <dbReference type="EnsemblPlants" id="AET3Gv21124600.6"/>
    </source>
</evidence>
<dbReference type="Gene3D" id="3.90.550.10">
    <property type="entry name" value="Spore Coat Polysaccharide Biosynthesis Protein SpsA, Chain A"/>
    <property type="match status" value="1"/>
</dbReference>
<name>A0A453GML3_AEGTS</name>
<reference evidence="10" key="5">
    <citation type="journal article" date="2021" name="G3 (Bethesda)">
        <title>Aegilops tauschii genome assembly Aet v5.0 features greater sequence contiguity and improved annotation.</title>
        <authorList>
            <person name="Wang L."/>
            <person name="Zhu T."/>
            <person name="Rodriguez J.C."/>
            <person name="Deal K.R."/>
            <person name="Dubcovsky J."/>
            <person name="McGuire P.E."/>
            <person name="Lux T."/>
            <person name="Spannagl M."/>
            <person name="Mayer K.F.X."/>
            <person name="Baldrich P."/>
            <person name="Meyers B.C."/>
            <person name="Huo N."/>
            <person name="Gu Y.Q."/>
            <person name="Zhou H."/>
            <person name="Devos K.M."/>
            <person name="Bennetzen J.L."/>
            <person name="Unver T."/>
            <person name="Budak H."/>
            <person name="Gulick P.J."/>
            <person name="Galiba G."/>
            <person name="Kalapos B."/>
            <person name="Nelson D.R."/>
            <person name="Li P."/>
            <person name="You F.M."/>
            <person name="Luo M.C."/>
            <person name="Dvorak J."/>
        </authorList>
    </citation>
    <scope>NUCLEOTIDE SEQUENCE [LARGE SCALE GENOMIC DNA]</scope>
    <source>
        <strain evidence="10">cv. AL8/78</strain>
    </source>
</reference>
<keyword evidence="6" id="KW-0333">Golgi apparatus</keyword>
<dbReference type="GO" id="GO:0071555">
    <property type="term" value="P:cell wall organization"/>
    <property type="evidence" value="ECO:0007669"/>
    <property type="project" value="UniProtKB-KW"/>
</dbReference>
<dbReference type="AlphaFoldDB" id="A0A453GML3"/>
<organism evidence="10 11">
    <name type="scientific">Aegilops tauschii subsp. strangulata</name>
    <name type="common">Goatgrass</name>
    <dbReference type="NCBI Taxonomy" id="200361"/>
    <lineage>
        <taxon>Eukaryota</taxon>
        <taxon>Viridiplantae</taxon>
        <taxon>Streptophyta</taxon>
        <taxon>Embryophyta</taxon>
        <taxon>Tracheophyta</taxon>
        <taxon>Spermatophyta</taxon>
        <taxon>Magnoliopsida</taxon>
        <taxon>Liliopsida</taxon>
        <taxon>Poales</taxon>
        <taxon>Poaceae</taxon>
        <taxon>BOP clade</taxon>
        <taxon>Pooideae</taxon>
        <taxon>Triticodae</taxon>
        <taxon>Triticeae</taxon>
        <taxon>Triticinae</taxon>
        <taxon>Aegilops</taxon>
    </lineage>
</organism>
<evidence type="ECO:0000259" key="9">
    <source>
        <dbReference type="Pfam" id="PF00535"/>
    </source>
</evidence>
<dbReference type="GO" id="GO:0000139">
    <property type="term" value="C:Golgi membrane"/>
    <property type="evidence" value="ECO:0007669"/>
    <property type="project" value="UniProtKB-SubCell"/>
</dbReference>
<reference evidence="11" key="2">
    <citation type="journal article" date="2017" name="Nat. Plants">
        <title>The Aegilops tauschii genome reveals multiple impacts of transposons.</title>
        <authorList>
            <person name="Zhao G."/>
            <person name="Zou C."/>
            <person name="Li K."/>
            <person name="Wang K."/>
            <person name="Li T."/>
            <person name="Gao L."/>
            <person name="Zhang X."/>
            <person name="Wang H."/>
            <person name="Yang Z."/>
            <person name="Liu X."/>
            <person name="Jiang W."/>
            <person name="Mao L."/>
            <person name="Kong X."/>
            <person name="Jiao Y."/>
            <person name="Jia J."/>
        </authorList>
    </citation>
    <scope>NUCLEOTIDE SEQUENCE [LARGE SCALE GENOMIC DNA]</scope>
    <source>
        <strain evidence="11">cv. AL8/78</strain>
    </source>
</reference>
<reference evidence="10" key="4">
    <citation type="submission" date="2019-03" db="UniProtKB">
        <authorList>
            <consortium name="EnsemblPlants"/>
        </authorList>
    </citation>
    <scope>IDENTIFICATION</scope>
</reference>
<dbReference type="InterPro" id="IPR029044">
    <property type="entry name" value="Nucleotide-diphossugar_trans"/>
</dbReference>
<evidence type="ECO:0000313" key="11">
    <source>
        <dbReference type="Proteomes" id="UP000015105"/>
    </source>
</evidence>
<protein>
    <recommendedName>
        <fullName evidence="9">Glycosyltransferase 2-like domain-containing protein</fullName>
    </recommendedName>
</protein>
<keyword evidence="11" id="KW-1185">Reference proteome</keyword>
<dbReference type="SUPFAM" id="SSF53448">
    <property type="entry name" value="Nucleotide-diphospho-sugar transferases"/>
    <property type="match status" value="1"/>
</dbReference>
<accession>A0A453GML3</accession>
<keyword evidence="4" id="KW-0812">Transmembrane</keyword>
<evidence type="ECO:0000256" key="8">
    <source>
        <dbReference type="ARBA" id="ARBA00023316"/>
    </source>
</evidence>
<keyword evidence="5" id="KW-1133">Transmembrane helix</keyword>
<reference evidence="10" key="3">
    <citation type="journal article" date="2017" name="Nature">
        <title>Genome sequence of the progenitor of the wheat D genome Aegilops tauschii.</title>
        <authorList>
            <person name="Luo M.C."/>
            <person name="Gu Y.Q."/>
            <person name="Puiu D."/>
            <person name="Wang H."/>
            <person name="Twardziok S.O."/>
            <person name="Deal K.R."/>
            <person name="Huo N."/>
            <person name="Zhu T."/>
            <person name="Wang L."/>
            <person name="Wang Y."/>
            <person name="McGuire P.E."/>
            <person name="Liu S."/>
            <person name="Long H."/>
            <person name="Ramasamy R.K."/>
            <person name="Rodriguez J.C."/>
            <person name="Van S.L."/>
            <person name="Yuan L."/>
            <person name="Wang Z."/>
            <person name="Xia Z."/>
            <person name="Xiao L."/>
            <person name="Anderson O.D."/>
            <person name="Ouyang S."/>
            <person name="Liang Y."/>
            <person name="Zimin A.V."/>
            <person name="Pertea G."/>
            <person name="Qi P."/>
            <person name="Bennetzen J.L."/>
            <person name="Dai X."/>
            <person name="Dawson M.W."/>
            <person name="Muller H.G."/>
            <person name="Kugler K."/>
            <person name="Rivarola-Duarte L."/>
            <person name="Spannagl M."/>
            <person name="Mayer K.F.X."/>
            <person name="Lu F.H."/>
            <person name="Bevan M.W."/>
            <person name="Leroy P."/>
            <person name="Li P."/>
            <person name="You F.M."/>
            <person name="Sun Q."/>
            <person name="Liu Z."/>
            <person name="Lyons E."/>
            <person name="Wicker T."/>
            <person name="Salzberg S.L."/>
            <person name="Devos K.M."/>
            <person name="Dvorak J."/>
        </authorList>
    </citation>
    <scope>NUCLEOTIDE SEQUENCE [LARGE SCALE GENOMIC DNA]</scope>
    <source>
        <strain evidence="10">cv. AL8/78</strain>
    </source>
</reference>
<keyword evidence="7" id="KW-0472">Membrane</keyword>
<dbReference type="GO" id="GO:0051753">
    <property type="term" value="F:mannan synthase activity"/>
    <property type="evidence" value="ECO:0007669"/>
    <property type="project" value="TreeGrafter"/>
</dbReference>
<dbReference type="InterPro" id="IPR001173">
    <property type="entry name" value="Glyco_trans_2-like"/>
</dbReference>
<dbReference type="Proteomes" id="UP000015105">
    <property type="component" value="Chromosome 3D"/>
</dbReference>
<comment type="subcellular location">
    <subcellularLocation>
        <location evidence="1">Golgi apparatus membrane</location>
        <topology evidence="1">Multi-pass membrane protein</topology>
    </subcellularLocation>
</comment>
<reference evidence="11" key="1">
    <citation type="journal article" date="2014" name="Science">
        <title>Ancient hybridizations among the ancestral genomes of bread wheat.</title>
        <authorList>
            <consortium name="International Wheat Genome Sequencing Consortium,"/>
            <person name="Marcussen T."/>
            <person name="Sandve S.R."/>
            <person name="Heier L."/>
            <person name="Spannagl M."/>
            <person name="Pfeifer M."/>
            <person name="Jakobsen K.S."/>
            <person name="Wulff B.B."/>
            <person name="Steuernagel B."/>
            <person name="Mayer K.F."/>
            <person name="Olsen O.A."/>
        </authorList>
    </citation>
    <scope>NUCLEOTIDE SEQUENCE [LARGE SCALE GENOMIC DNA]</scope>
    <source>
        <strain evidence="11">cv. AL8/78</strain>
    </source>
</reference>
<evidence type="ECO:0000256" key="4">
    <source>
        <dbReference type="ARBA" id="ARBA00022692"/>
    </source>
</evidence>
<dbReference type="Gramene" id="AET3Gv21124600.6">
    <property type="protein sequence ID" value="AET3Gv21124600.6"/>
    <property type="gene ID" value="AET3Gv21124600"/>
</dbReference>
<evidence type="ECO:0000256" key="5">
    <source>
        <dbReference type="ARBA" id="ARBA00022989"/>
    </source>
</evidence>
<feature type="domain" description="Glycosyltransferase 2-like" evidence="9">
    <location>
        <begin position="143"/>
        <end position="291"/>
    </location>
</feature>
<keyword evidence="3" id="KW-0808">Transferase</keyword>
<evidence type="ECO:0000256" key="2">
    <source>
        <dbReference type="ARBA" id="ARBA00022676"/>
    </source>
</evidence>
<evidence type="ECO:0000256" key="3">
    <source>
        <dbReference type="ARBA" id="ARBA00022679"/>
    </source>
</evidence>